<reference evidence="1" key="1">
    <citation type="journal article" date="2019" name="bioRxiv">
        <title>The Genome of the Zebra Mussel, Dreissena polymorpha: A Resource for Invasive Species Research.</title>
        <authorList>
            <person name="McCartney M.A."/>
            <person name="Auch B."/>
            <person name="Kono T."/>
            <person name="Mallez S."/>
            <person name="Zhang Y."/>
            <person name="Obille A."/>
            <person name="Becker A."/>
            <person name="Abrahante J.E."/>
            <person name="Garbe J."/>
            <person name="Badalamenti J.P."/>
            <person name="Herman A."/>
            <person name="Mangelson H."/>
            <person name="Liachko I."/>
            <person name="Sullivan S."/>
            <person name="Sone E.D."/>
            <person name="Koren S."/>
            <person name="Silverstein K.A.T."/>
            <person name="Beckman K.B."/>
            <person name="Gohl D.M."/>
        </authorList>
    </citation>
    <scope>NUCLEOTIDE SEQUENCE</scope>
    <source>
        <strain evidence="1">Duluth1</strain>
        <tissue evidence="1">Whole animal</tissue>
    </source>
</reference>
<accession>A0A9D4E7F8</accession>
<dbReference type="Proteomes" id="UP000828390">
    <property type="component" value="Unassembled WGS sequence"/>
</dbReference>
<reference evidence="1" key="2">
    <citation type="submission" date="2020-11" db="EMBL/GenBank/DDBJ databases">
        <authorList>
            <person name="McCartney M.A."/>
            <person name="Auch B."/>
            <person name="Kono T."/>
            <person name="Mallez S."/>
            <person name="Becker A."/>
            <person name="Gohl D.M."/>
            <person name="Silverstein K.A.T."/>
            <person name="Koren S."/>
            <person name="Bechman K.B."/>
            <person name="Herman A."/>
            <person name="Abrahante J.E."/>
            <person name="Garbe J."/>
        </authorList>
    </citation>
    <scope>NUCLEOTIDE SEQUENCE</scope>
    <source>
        <strain evidence="1">Duluth1</strain>
        <tissue evidence="1">Whole animal</tissue>
    </source>
</reference>
<gene>
    <name evidence="1" type="ORF">DPMN_174608</name>
</gene>
<dbReference type="AlphaFoldDB" id="A0A9D4E7F8"/>
<evidence type="ECO:0000313" key="2">
    <source>
        <dbReference type="Proteomes" id="UP000828390"/>
    </source>
</evidence>
<name>A0A9D4E7F8_DREPO</name>
<dbReference type="EMBL" id="JAIWYP010000009">
    <property type="protein sequence ID" value="KAH3773250.1"/>
    <property type="molecule type" value="Genomic_DNA"/>
</dbReference>
<proteinExistence type="predicted"/>
<comment type="caution">
    <text evidence="1">The sequence shown here is derived from an EMBL/GenBank/DDBJ whole genome shotgun (WGS) entry which is preliminary data.</text>
</comment>
<evidence type="ECO:0000313" key="1">
    <source>
        <dbReference type="EMBL" id="KAH3773250.1"/>
    </source>
</evidence>
<keyword evidence="2" id="KW-1185">Reference proteome</keyword>
<organism evidence="1 2">
    <name type="scientific">Dreissena polymorpha</name>
    <name type="common">Zebra mussel</name>
    <name type="synonym">Mytilus polymorpha</name>
    <dbReference type="NCBI Taxonomy" id="45954"/>
    <lineage>
        <taxon>Eukaryota</taxon>
        <taxon>Metazoa</taxon>
        <taxon>Spiralia</taxon>
        <taxon>Lophotrochozoa</taxon>
        <taxon>Mollusca</taxon>
        <taxon>Bivalvia</taxon>
        <taxon>Autobranchia</taxon>
        <taxon>Heteroconchia</taxon>
        <taxon>Euheterodonta</taxon>
        <taxon>Imparidentia</taxon>
        <taxon>Neoheterodontei</taxon>
        <taxon>Myida</taxon>
        <taxon>Dreissenoidea</taxon>
        <taxon>Dreissenidae</taxon>
        <taxon>Dreissena</taxon>
    </lineage>
</organism>
<protein>
    <submittedName>
        <fullName evidence="1">Uncharacterized protein</fullName>
    </submittedName>
</protein>
<sequence>MPGPGVCIVAFAISASGTRLWEVGTGLDEFPGGSKFYFWLRRVFPLFLVGRAHSICVSEVSTKQDAMFAAEFFQLFPALITVRKSPIRW</sequence>